<dbReference type="WBParaSite" id="MhA1_Contig934.frz3.gene11">
    <property type="protein sequence ID" value="MhA1_Contig934.frz3.gene11"/>
    <property type="gene ID" value="MhA1_Contig934.frz3.gene11"/>
</dbReference>
<name>A0A1I8C2W1_MELHA</name>
<sequence length="340" mass="39917">MTEEYSKLNIELKQMMLSQLSDVLELPNKFKNFQNELNKEKDKTTSLEKEIKILKTEMDEEIKELKQNFKQMLDEIKTENTKQIGILKDLINQKDENVCFETKQEQLSVCFQKVPNKWIEIGSDLNCCEKKCTDAKKPRVKCIEGNGFIKLIKNNEIKYIDCLHGCNKPISVYAESVWTKEKECVDYLLYYFEIKCKIQGEKNNDKNWLNIGLESPNKNTITLEVEASTICYNIKNNTKKFKLPTLSWKDEDVFGCGLVYPPTNKMNEELPYVFFTKNGKQIGKAILVEDDFDSYRQYVILKCCSLRAYFGKNHFVYDTTKHFIKEFYEDSDIYVSGILF</sequence>
<keyword evidence="2" id="KW-1185">Reference proteome</keyword>
<feature type="coiled-coil region" evidence="1">
    <location>
        <begin position="30"/>
        <end position="82"/>
    </location>
</feature>
<accession>A0A1I8C2W1</accession>
<proteinExistence type="predicted"/>
<evidence type="ECO:0000313" key="3">
    <source>
        <dbReference type="WBParaSite" id="MhA1_Contig934.frz3.gene11"/>
    </source>
</evidence>
<dbReference type="Proteomes" id="UP000095281">
    <property type="component" value="Unplaced"/>
</dbReference>
<reference evidence="3" key="1">
    <citation type="submission" date="2016-11" db="UniProtKB">
        <authorList>
            <consortium name="WormBaseParasite"/>
        </authorList>
    </citation>
    <scope>IDENTIFICATION</scope>
</reference>
<evidence type="ECO:0000313" key="2">
    <source>
        <dbReference type="Proteomes" id="UP000095281"/>
    </source>
</evidence>
<organism evidence="2 3">
    <name type="scientific">Meloidogyne hapla</name>
    <name type="common">Root-knot nematode worm</name>
    <dbReference type="NCBI Taxonomy" id="6305"/>
    <lineage>
        <taxon>Eukaryota</taxon>
        <taxon>Metazoa</taxon>
        <taxon>Ecdysozoa</taxon>
        <taxon>Nematoda</taxon>
        <taxon>Chromadorea</taxon>
        <taxon>Rhabditida</taxon>
        <taxon>Tylenchina</taxon>
        <taxon>Tylenchomorpha</taxon>
        <taxon>Tylenchoidea</taxon>
        <taxon>Meloidogynidae</taxon>
        <taxon>Meloidogyninae</taxon>
        <taxon>Meloidogyne</taxon>
    </lineage>
</organism>
<dbReference type="AlphaFoldDB" id="A0A1I8C2W1"/>
<dbReference type="InterPro" id="IPR043136">
    <property type="entry name" value="B30.2/SPRY_sf"/>
</dbReference>
<dbReference type="Gene3D" id="2.60.120.920">
    <property type="match status" value="1"/>
</dbReference>
<protein>
    <submittedName>
        <fullName evidence="3">SPRY domain-containing protein</fullName>
    </submittedName>
</protein>
<evidence type="ECO:0000256" key="1">
    <source>
        <dbReference type="SAM" id="Coils"/>
    </source>
</evidence>
<keyword evidence="1" id="KW-0175">Coiled coil</keyword>